<name>A0A392VZ01_9FABA</name>
<dbReference type="Proteomes" id="UP000265520">
    <property type="component" value="Unassembled WGS sequence"/>
</dbReference>
<proteinExistence type="predicted"/>
<dbReference type="EMBL" id="LXQA011334151">
    <property type="protein sequence ID" value="MCI93624.1"/>
    <property type="molecule type" value="Genomic_DNA"/>
</dbReference>
<comment type="caution">
    <text evidence="1">The sequence shown here is derived from an EMBL/GenBank/DDBJ whole genome shotgun (WGS) entry which is preliminary data.</text>
</comment>
<reference evidence="1 2" key="1">
    <citation type="journal article" date="2018" name="Front. Plant Sci.">
        <title>Red Clover (Trifolium pratense) and Zigzag Clover (T. medium) - A Picture of Genomic Similarities and Differences.</title>
        <authorList>
            <person name="Dluhosova J."/>
            <person name="Istvanek J."/>
            <person name="Nedelnik J."/>
            <person name="Repkova J."/>
        </authorList>
    </citation>
    <scope>NUCLEOTIDE SEQUENCE [LARGE SCALE GENOMIC DNA]</scope>
    <source>
        <strain evidence="2">cv. 10/8</strain>
        <tissue evidence="1">Leaf</tissue>
    </source>
</reference>
<sequence length="31" mass="3494">MFCAGSLGVQISRRMRLSSRSRRADLELLLA</sequence>
<feature type="non-terminal residue" evidence="1">
    <location>
        <position position="31"/>
    </location>
</feature>
<protein>
    <submittedName>
        <fullName evidence="1">Uncharacterized protein</fullName>
    </submittedName>
</protein>
<accession>A0A392VZ01</accession>
<keyword evidence="2" id="KW-1185">Reference proteome</keyword>
<dbReference type="AlphaFoldDB" id="A0A392VZ01"/>
<organism evidence="1 2">
    <name type="scientific">Trifolium medium</name>
    <dbReference type="NCBI Taxonomy" id="97028"/>
    <lineage>
        <taxon>Eukaryota</taxon>
        <taxon>Viridiplantae</taxon>
        <taxon>Streptophyta</taxon>
        <taxon>Embryophyta</taxon>
        <taxon>Tracheophyta</taxon>
        <taxon>Spermatophyta</taxon>
        <taxon>Magnoliopsida</taxon>
        <taxon>eudicotyledons</taxon>
        <taxon>Gunneridae</taxon>
        <taxon>Pentapetalae</taxon>
        <taxon>rosids</taxon>
        <taxon>fabids</taxon>
        <taxon>Fabales</taxon>
        <taxon>Fabaceae</taxon>
        <taxon>Papilionoideae</taxon>
        <taxon>50 kb inversion clade</taxon>
        <taxon>NPAAA clade</taxon>
        <taxon>Hologalegina</taxon>
        <taxon>IRL clade</taxon>
        <taxon>Trifolieae</taxon>
        <taxon>Trifolium</taxon>
    </lineage>
</organism>
<evidence type="ECO:0000313" key="1">
    <source>
        <dbReference type="EMBL" id="MCI93624.1"/>
    </source>
</evidence>
<evidence type="ECO:0000313" key="2">
    <source>
        <dbReference type="Proteomes" id="UP000265520"/>
    </source>
</evidence>